<evidence type="ECO:0000256" key="3">
    <source>
        <dbReference type="ARBA" id="ARBA00022692"/>
    </source>
</evidence>
<keyword evidence="5 6" id="KW-0472">Membrane</keyword>
<dbReference type="InterPro" id="IPR004633">
    <property type="entry name" value="NaPi_cotrn-rel/YqeW-like"/>
</dbReference>
<keyword evidence="8" id="KW-1185">Reference proteome</keyword>
<dbReference type="NCBIfam" id="NF037997">
    <property type="entry name" value="Na_Pi_symport"/>
    <property type="match status" value="1"/>
</dbReference>
<organism evidence="7 8">
    <name type="scientific">Algoriphagus zhangzhouensis</name>
    <dbReference type="NCBI Taxonomy" id="1073327"/>
    <lineage>
        <taxon>Bacteria</taxon>
        <taxon>Pseudomonadati</taxon>
        <taxon>Bacteroidota</taxon>
        <taxon>Cytophagia</taxon>
        <taxon>Cytophagales</taxon>
        <taxon>Cyclobacteriaceae</taxon>
        <taxon>Algoriphagus</taxon>
    </lineage>
</organism>
<accession>A0A1M7Z6P9</accession>
<dbReference type="RefSeq" id="WP_073570510.1">
    <property type="nucleotide sequence ID" value="NZ_FRXN01000001.1"/>
</dbReference>
<feature type="transmembrane region" description="Helical" evidence="6">
    <location>
        <begin position="85"/>
        <end position="102"/>
    </location>
</feature>
<dbReference type="GO" id="GO:0044341">
    <property type="term" value="P:sodium-dependent phosphate transport"/>
    <property type="evidence" value="ECO:0007669"/>
    <property type="project" value="InterPro"/>
</dbReference>
<evidence type="ECO:0000256" key="1">
    <source>
        <dbReference type="ARBA" id="ARBA00004651"/>
    </source>
</evidence>
<name>A0A1M7Z6P9_9BACT</name>
<dbReference type="STRING" id="1073327.SAMN04488108_0884"/>
<gene>
    <name evidence="7" type="ORF">SAMN04488108_0884</name>
</gene>
<comment type="subcellular location">
    <subcellularLocation>
        <location evidence="1">Cell membrane</location>
        <topology evidence="1">Multi-pass membrane protein</topology>
    </subcellularLocation>
</comment>
<dbReference type="GO" id="GO:0005886">
    <property type="term" value="C:plasma membrane"/>
    <property type="evidence" value="ECO:0007669"/>
    <property type="project" value="UniProtKB-SubCell"/>
</dbReference>
<dbReference type="PANTHER" id="PTHR10010">
    <property type="entry name" value="SOLUTE CARRIER FAMILY 34 SODIUM PHOSPHATE , MEMBER 2-RELATED"/>
    <property type="match status" value="1"/>
</dbReference>
<keyword evidence="4 6" id="KW-1133">Transmembrane helix</keyword>
<dbReference type="GO" id="GO:0005436">
    <property type="term" value="F:sodium:phosphate symporter activity"/>
    <property type="evidence" value="ECO:0007669"/>
    <property type="project" value="InterPro"/>
</dbReference>
<reference evidence="8" key="1">
    <citation type="submission" date="2016-12" db="EMBL/GenBank/DDBJ databases">
        <authorList>
            <person name="Varghese N."/>
            <person name="Submissions S."/>
        </authorList>
    </citation>
    <scope>NUCLEOTIDE SEQUENCE [LARGE SCALE GENOMIC DNA]</scope>
    <source>
        <strain evidence="8">DSM 25035</strain>
    </source>
</reference>
<dbReference type="OrthoDB" id="9763003at2"/>
<sequence>METFNYWEFVAGLGVFLLGMNQMETGLKNLAGHSFRNLLQKFTNKPWKGVLTGTFITAILQSSSLVTLMVLAFLGAGLISLKNTLGVILGANLGTTFTAWIVATLGFKVSIASIALPFIGIGALVYIFFTNRQTLKNIGILLLGFGFLFYGIELMKTSIEELANQVDLSQFSDVPTFFFFLAGIGLTALIQSSSATLVILLSALHSGFIGLDQAAAATVGSNIGTTITVIFGAFQGTPDKKRLASFHLLFNLTTGILILPFLHLILNFLQSLAFGKDPLIDLVIFNSFMNLAGILLFYPFLGIIRKWLKRRFVKEKEHLTVYIQNVETSIPEAALKALEKDLDLVYERVKQFILHISGNIQESPMQVSIWKRVLGHPFEIIQEYNEIKVLEDELTAYHIKLQSESMTELEAKRLTSLMLSLRMMVYAAKAFKGIAQNLKDIEDAERNLPRNLYKTIQSKIKETLEKIDELKAQELENEQIPDWVKLLESDSEKEIEEIYIEAKSHKTDIPFSTLSNVIKEYIRGLYNLGASVIHAKHPIQAVMDSPEPKA</sequence>
<evidence type="ECO:0000256" key="4">
    <source>
        <dbReference type="ARBA" id="ARBA00022989"/>
    </source>
</evidence>
<evidence type="ECO:0000256" key="2">
    <source>
        <dbReference type="ARBA" id="ARBA00022475"/>
    </source>
</evidence>
<dbReference type="PANTHER" id="PTHR10010:SF46">
    <property type="entry name" value="SODIUM-DEPENDENT PHOSPHATE TRANSPORT PROTEIN 2B"/>
    <property type="match status" value="1"/>
</dbReference>
<dbReference type="NCBIfam" id="TIGR00704">
    <property type="entry name" value="NaPi_cotrn_rel"/>
    <property type="match status" value="1"/>
</dbReference>
<feature type="transmembrane region" description="Helical" evidence="6">
    <location>
        <begin position="109"/>
        <end position="129"/>
    </location>
</feature>
<protein>
    <submittedName>
        <fullName evidence="7">Phosphate:Na+ symporter</fullName>
    </submittedName>
</protein>
<feature type="transmembrane region" description="Helical" evidence="6">
    <location>
        <begin position="214"/>
        <end position="234"/>
    </location>
</feature>
<dbReference type="Proteomes" id="UP000184609">
    <property type="component" value="Unassembled WGS sequence"/>
</dbReference>
<keyword evidence="2" id="KW-1003">Cell membrane</keyword>
<evidence type="ECO:0000313" key="8">
    <source>
        <dbReference type="Proteomes" id="UP000184609"/>
    </source>
</evidence>
<keyword evidence="3 6" id="KW-0812">Transmembrane</keyword>
<feature type="transmembrane region" description="Helical" evidence="6">
    <location>
        <begin position="282"/>
        <end position="304"/>
    </location>
</feature>
<dbReference type="Pfam" id="PF02690">
    <property type="entry name" value="Na_Pi_cotrans"/>
    <property type="match status" value="2"/>
</dbReference>
<evidence type="ECO:0000313" key="7">
    <source>
        <dbReference type="EMBL" id="SHO60571.1"/>
    </source>
</evidence>
<feature type="transmembrane region" description="Helical" evidence="6">
    <location>
        <begin position="246"/>
        <end position="270"/>
    </location>
</feature>
<evidence type="ECO:0000256" key="6">
    <source>
        <dbReference type="SAM" id="Phobius"/>
    </source>
</evidence>
<dbReference type="InterPro" id="IPR003841">
    <property type="entry name" value="Na/Pi_transpt"/>
</dbReference>
<evidence type="ECO:0000256" key="5">
    <source>
        <dbReference type="ARBA" id="ARBA00023136"/>
    </source>
</evidence>
<feature type="transmembrane region" description="Helical" evidence="6">
    <location>
        <begin position="176"/>
        <end position="202"/>
    </location>
</feature>
<proteinExistence type="predicted"/>
<feature type="transmembrane region" description="Helical" evidence="6">
    <location>
        <begin position="50"/>
        <end position="79"/>
    </location>
</feature>
<feature type="transmembrane region" description="Helical" evidence="6">
    <location>
        <begin position="135"/>
        <end position="155"/>
    </location>
</feature>
<dbReference type="EMBL" id="FRXN01000001">
    <property type="protein sequence ID" value="SHO60571.1"/>
    <property type="molecule type" value="Genomic_DNA"/>
</dbReference>
<dbReference type="AlphaFoldDB" id="A0A1M7Z6P9"/>